<protein>
    <submittedName>
        <fullName evidence="4">Por secretion system C-terminal sorting domain-containing protein</fullName>
    </submittedName>
</protein>
<dbReference type="Proteomes" id="UP000198963">
    <property type="component" value="Chromosome I"/>
</dbReference>
<keyword evidence="1" id="KW-0732">Signal</keyword>
<evidence type="ECO:0000256" key="1">
    <source>
        <dbReference type="ARBA" id="ARBA00022729"/>
    </source>
</evidence>
<evidence type="ECO:0000313" key="4">
    <source>
        <dbReference type="EMBL" id="SDS26650.1"/>
    </source>
</evidence>
<accession>A0A1H1QT52</accession>
<dbReference type="NCBIfam" id="TIGR04183">
    <property type="entry name" value="Por_Secre_tail"/>
    <property type="match status" value="1"/>
</dbReference>
<dbReference type="Pfam" id="PF18962">
    <property type="entry name" value="Por_Secre_tail"/>
    <property type="match status" value="1"/>
</dbReference>
<dbReference type="AlphaFoldDB" id="A0A1H1QT52"/>
<feature type="domain" description="Secretion system C-terminal sorting" evidence="3">
    <location>
        <begin position="492"/>
        <end position="561"/>
    </location>
</feature>
<dbReference type="Pfam" id="PF18942">
    <property type="entry name" value="DUF5689"/>
    <property type="match status" value="1"/>
</dbReference>
<gene>
    <name evidence="4" type="ORF">SAMN04489797_1226</name>
</gene>
<proteinExistence type="predicted"/>
<dbReference type="InterPro" id="IPR026444">
    <property type="entry name" value="Secre_tail"/>
</dbReference>
<feature type="domain" description="DUF5689" evidence="2">
    <location>
        <begin position="362"/>
        <end position="476"/>
    </location>
</feature>
<evidence type="ECO:0000313" key="5">
    <source>
        <dbReference type="Proteomes" id="UP000198963"/>
    </source>
</evidence>
<dbReference type="STRING" id="1249933.SAMN04489797_1226"/>
<dbReference type="EMBL" id="LT629774">
    <property type="protein sequence ID" value="SDS26650.1"/>
    <property type="molecule type" value="Genomic_DNA"/>
</dbReference>
<organism evidence="4 5">
    <name type="scientific">Winogradskyella sediminis</name>
    <dbReference type="NCBI Taxonomy" id="1382466"/>
    <lineage>
        <taxon>Bacteria</taxon>
        <taxon>Pseudomonadati</taxon>
        <taxon>Bacteroidota</taxon>
        <taxon>Flavobacteriia</taxon>
        <taxon>Flavobacteriales</taxon>
        <taxon>Flavobacteriaceae</taxon>
        <taxon>Winogradskyella</taxon>
    </lineage>
</organism>
<name>A0A1H1QT52_9FLAO</name>
<dbReference type="InterPro" id="IPR043744">
    <property type="entry name" value="DUF5689"/>
</dbReference>
<reference evidence="4 5" key="1">
    <citation type="submission" date="2016-10" db="EMBL/GenBank/DDBJ databases">
        <authorList>
            <person name="Varghese N."/>
            <person name="Submissions S."/>
        </authorList>
    </citation>
    <scope>NUCLEOTIDE SEQUENCE [LARGE SCALE GENOMIC DNA]</scope>
    <source>
        <strain evidence="4 5">RHA_55</strain>
    </source>
</reference>
<keyword evidence="5" id="KW-1185">Reference proteome</keyword>
<evidence type="ECO:0000259" key="3">
    <source>
        <dbReference type="Pfam" id="PF18962"/>
    </source>
</evidence>
<evidence type="ECO:0000259" key="2">
    <source>
        <dbReference type="Pfam" id="PF18942"/>
    </source>
</evidence>
<sequence>MLLYLCLTFYTIQIMKKIYFLFTLLSMLSFTAFSQGSENFDNSTAAASYGDGSFEGTNATWSYTHSRDEGDYAINGKGLMLRRANEPSSLSATISGGIGNFSVNTRKAFTGNATRKLELVVNGTVVSQIEPEYGEGEDATIIPFSYDVNTPGDVSIILRLYGSNGNQQLILDDIVWTAFEGTPSPSIAITSPSDNTAFAPGTTSVNLSVNVLNFNVGATTGGFDGHIHWTINGTAQPMKYDTNDETLTVADGQSYTVFMQLVDNSHTPIAPAVNTTTTFSVASINQVSNITELRAGTLGDTYELTGEAIISYIVTDGTRNQKYIQDGGAGILIDDSAGLLSTPFNNGDGITGLKGQLTEFANTLQFVPTQNVTSASSTGNTLTPIVVSVSDLLNNGEDYESRLITINSATFADAGTFADNTNYNVSNGGETTICRVAFGDEDLIGTAIPTTAVSITGLGGQFNDDYQIFPRYTTDIAAPLSVTDFNANTFSLYPNPTNTGSVSISSTNSEAISVQVFDILGKQVKNQTLTNNTLNVANLKSGVYIVKITQNNASTTKKLVIK</sequence>